<dbReference type="Proteomes" id="UP001501207">
    <property type="component" value="Unassembled WGS sequence"/>
</dbReference>
<dbReference type="RefSeq" id="WP_344977408.1">
    <property type="nucleotide sequence ID" value="NZ_BAABFN010000002.1"/>
</dbReference>
<dbReference type="InterPro" id="IPR036781">
    <property type="entry name" value="Smr_assoc-like_sf"/>
</dbReference>
<evidence type="ECO:0000313" key="3">
    <source>
        <dbReference type="EMBL" id="GAA4307023.1"/>
    </source>
</evidence>
<feature type="region of interest" description="Disordered" evidence="1">
    <location>
        <begin position="58"/>
        <end position="79"/>
    </location>
</feature>
<evidence type="ECO:0000313" key="4">
    <source>
        <dbReference type="Proteomes" id="UP001501207"/>
    </source>
</evidence>
<evidence type="ECO:0000259" key="2">
    <source>
        <dbReference type="Pfam" id="PF01713"/>
    </source>
</evidence>
<reference evidence="4" key="1">
    <citation type="journal article" date="2019" name="Int. J. Syst. Evol. Microbiol.">
        <title>The Global Catalogue of Microorganisms (GCM) 10K type strain sequencing project: providing services to taxonomists for standard genome sequencing and annotation.</title>
        <authorList>
            <consortium name="The Broad Institute Genomics Platform"/>
            <consortium name="The Broad Institute Genome Sequencing Center for Infectious Disease"/>
            <person name="Wu L."/>
            <person name="Ma J."/>
        </authorList>
    </citation>
    <scope>NUCLEOTIDE SEQUENCE [LARGE SCALE GENOMIC DNA]</scope>
    <source>
        <strain evidence="4">JCM 17664</strain>
    </source>
</reference>
<dbReference type="SUPFAM" id="SSF158949">
    <property type="entry name" value="Smr-associated domain-like"/>
    <property type="match status" value="1"/>
</dbReference>
<comment type="caution">
    <text evidence="3">The sequence shown here is derived from an EMBL/GenBank/DDBJ whole genome shotgun (WGS) entry which is preliminary data.</text>
</comment>
<protein>
    <recommendedName>
        <fullName evidence="2">Smr domain-containing protein</fullName>
    </recommendedName>
</protein>
<proteinExistence type="predicted"/>
<dbReference type="InterPro" id="IPR002625">
    <property type="entry name" value="Smr_dom"/>
</dbReference>
<dbReference type="InterPro" id="IPR036063">
    <property type="entry name" value="Smr_dom_sf"/>
</dbReference>
<dbReference type="Pfam" id="PF01713">
    <property type="entry name" value="Smr"/>
    <property type="match status" value="1"/>
</dbReference>
<dbReference type="EMBL" id="BAABFN010000002">
    <property type="protein sequence ID" value="GAA4307023.1"/>
    <property type="molecule type" value="Genomic_DNA"/>
</dbReference>
<name>A0ABP8FMB8_9BACT</name>
<dbReference type="Gene3D" id="3.30.1370.110">
    <property type="match status" value="1"/>
</dbReference>
<feature type="domain" description="Smr" evidence="2">
    <location>
        <begin position="273"/>
        <end position="336"/>
    </location>
</feature>
<sequence length="338" mass="39193">MKFEVGDTVLLLHSQEEGRVVEILGRDMVMVDVGGVTFPAYIDQLDFPYFKRFTEKKRAPPRPLPGEQLPREKPAPQTRPETGVWLSFLPVYHHDAEEVQVQKLKIYLVNETADAYQLHYRMYLADSCEMEMENQVAPFAHFYLSDLLFEDLNDRPRLELRFSLQPAAAGRTPFLDKVVKLKPRQVMERLSRLQQQQEATFRQLLFEKYPATDTEAGWDIAYTPSPDTWIHRSNGGRPSPAAEPLYEVDLHIEKLVDNPRGMSNFEMLTTQLHEFNRYLELAIAHHQASLIVIHGVGKGKLRDEIHEILHHVPEVSSFVNQYHPRYGYGATEIFFKYA</sequence>
<organism evidence="3 4">
    <name type="scientific">Compostibacter hankyongensis</name>
    <dbReference type="NCBI Taxonomy" id="1007089"/>
    <lineage>
        <taxon>Bacteria</taxon>
        <taxon>Pseudomonadati</taxon>
        <taxon>Bacteroidota</taxon>
        <taxon>Chitinophagia</taxon>
        <taxon>Chitinophagales</taxon>
        <taxon>Chitinophagaceae</taxon>
        <taxon>Compostibacter</taxon>
    </lineage>
</organism>
<accession>A0ABP8FMB8</accession>
<gene>
    <name evidence="3" type="ORF">GCM10023143_13300</name>
</gene>
<evidence type="ECO:0000256" key="1">
    <source>
        <dbReference type="SAM" id="MobiDB-lite"/>
    </source>
</evidence>
<keyword evidence="4" id="KW-1185">Reference proteome</keyword>